<keyword evidence="4" id="KW-1185">Reference proteome</keyword>
<evidence type="ECO:0000313" key="3">
    <source>
        <dbReference type="EMBL" id="KAK8899627.1"/>
    </source>
</evidence>
<dbReference type="Proteomes" id="UP001470230">
    <property type="component" value="Unassembled WGS sequence"/>
</dbReference>
<evidence type="ECO:0000256" key="2">
    <source>
        <dbReference type="SAM" id="MobiDB-lite"/>
    </source>
</evidence>
<protein>
    <submittedName>
        <fullName evidence="3">Uncharacterized protein</fullName>
    </submittedName>
</protein>
<feature type="compositionally biased region" description="Low complexity" evidence="2">
    <location>
        <begin position="10"/>
        <end position="22"/>
    </location>
</feature>
<feature type="coiled-coil region" evidence="1">
    <location>
        <begin position="207"/>
        <end position="273"/>
    </location>
</feature>
<organism evidence="3 4">
    <name type="scientific">Tritrichomonas musculus</name>
    <dbReference type="NCBI Taxonomy" id="1915356"/>
    <lineage>
        <taxon>Eukaryota</taxon>
        <taxon>Metamonada</taxon>
        <taxon>Parabasalia</taxon>
        <taxon>Tritrichomonadida</taxon>
        <taxon>Tritrichomonadidae</taxon>
        <taxon>Tritrichomonas</taxon>
    </lineage>
</organism>
<comment type="caution">
    <text evidence="3">The sequence shown here is derived from an EMBL/GenBank/DDBJ whole genome shotgun (WGS) entry which is preliminary data.</text>
</comment>
<feature type="region of interest" description="Disordered" evidence="2">
    <location>
        <begin position="1"/>
        <end position="22"/>
    </location>
</feature>
<evidence type="ECO:0000313" key="4">
    <source>
        <dbReference type="Proteomes" id="UP001470230"/>
    </source>
</evidence>
<evidence type="ECO:0000256" key="1">
    <source>
        <dbReference type="SAM" id="Coils"/>
    </source>
</evidence>
<reference evidence="3 4" key="1">
    <citation type="submission" date="2024-04" db="EMBL/GenBank/DDBJ databases">
        <title>Tritrichomonas musculus Genome.</title>
        <authorList>
            <person name="Alves-Ferreira E."/>
            <person name="Grigg M."/>
            <person name="Lorenzi H."/>
            <person name="Galac M."/>
        </authorList>
    </citation>
    <scope>NUCLEOTIDE SEQUENCE [LARGE SCALE GENOMIC DNA]</scope>
    <source>
        <strain evidence="3 4">EAF2021</strain>
    </source>
</reference>
<name>A0ABR2LA24_9EUKA</name>
<sequence length="578" mass="69203">MSRLFVTPTSSPAPSAHSSSRASKLRALSVKSGVTMMTTNSVEIETDIFRENYFKTQNQIEYYKSIRDRTESELRKLQVEYEFRKKQLKDLEYNLQVRESILREREAPLKDEIIQELPELIHKQAIFESKKESKSNNIEDIKRKIENVYIDISKELDKTVQLSTIRNDIPILETENKGLISAIKKKTNRIMELEEITTKQDNELFRLKQIENEYNKSKDSLNEKYANIENRRLEAIRTLADPIDSTDYEEKTLNDLEEDVKNIEERFEAIKKSDERDDTTKILARIEKIEQQNIKKKAVLENKRKVLENQKRFRERRLLDDKRRIEQQKESIEKLKKEIAEAEKIRKSRESKDAEEDETEDKSIPYKRYVPTSKIRNAKELTEQIQQFEQQNQERLDKILNEIFQMEQKFKNIRENEQEKWQRLMRRSDTYTKRLSKKEAMQLSISELSEQNDELSENLRTLVQTKEQLARRKHMNLIRRNEKPDDISLYDQYNNALRHKQIEIEQNQETIKLRHKEIEKKRYEVDKLEQLVNEKQKTVSKIEIDLEKYKVLMSNAVDNLNTSQETLENTITYLETKV</sequence>
<keyword evidence="1" id="KW-0175">Coiled coil</keyword>
<accession>A0ABR2LA24</accession>
<dbReference type="EMBL" id="JAPFFF010000001">
    <property type="protein sequence ID" value="KAK8899627.1"/>
    <property type="molecule type" value="Genomic_DNA"/>
</dbReference>
<proteinExistence type="predicted"/>
<gene>
    <name evidence="3" type="ORF">M9Y10_001943</name>
</gene>
<feature type="region of interest" description="Disordered" evidence="2">
    <location>
        <begin position="344"/>
        <end position="364"/>
    </location>
</feature>
<feature type="coiled-coil region" evidence="1">
    <location>
        <begin position="67"/>
        <end position="94"/>
    </location>
</feature>